<dbReference type="InterPro" id="IPR009057">
    <property type="entry name" value="Homeodomain-like_sf"/>
</dbReference>
<keyword evidence="4" id="KW-0804">Transcription</keyword>
<dbReference type="PANTHER" id="PTHR32071">
    <property type="entry name" value="TRANSCRIPTIONAL REGULATORY PROTEIN"/>
    <property type="match status" value="1"/>
</dbReference>
<evidence type="ECO:0000256" key="1">
    <source>
        <dbReference type="ARBA" id="ARBA00022741"/>
    </source>
</evidence>
<dbReference type="SMART" id="SM00382">
    <property type="entry name" value="AAA"/>
    <property type="match status" value="1"/>
</dbReference>
<dbReference type="InterPro" id="IPR025944">
    <property type="entry name" value="Sigma_54_int_dom_CS"/>
</dbReference>
<reference evidence="6" key="1">
    <citation type="journal article" date="2020" name="mSystems">
        <title>Genome- and Community-Level Interaction Insights into Carbon Utilization and Element Cycling Functions of Hydrothermarchaeota in Hydrothermal Sediment.</title>
        <authorList>
            <person name="Zhou Z."/>
            <person name="Liu Y."/>
            <person name="Xu W."/>
            <person name="Pan J."/>
            <person name="Luo Z.H."/>
            <person name="Li M."/>
        </authorList>
    </citation>
    <scope>NUCLEOTIDE SEQUENCE [LARGE SCALE GENOMIC DNA]</scope>
    <source>
        <strain evidence="6">SpSt-479</strain>
    </source>
</reference>
<dbReference type="Pfam" id="PF02954">
    <property type="entry name" value="HTH_8"/>
    <property type="match status" value="1"/>
</dbReference>
<dbReference type="InterPro" id="IPR002078">
    <property type="entry name" value="Sigma_54_int"/>
</dbReference>
<dbReference type="GO" id="GO:0043565">
    <property type="term" value="F:sequence-specific DNA binding"/>
    <property type="evidence" value="ECO:0007669"/>
    <property type="project" value="InterPro"/>
</dbReference>
<dbReference type="Gene3D" id="1.10.10.60">
    <property type="entry name" value="Homeodomain-like"/>
    <property type="match status" value="1"/>
</dbReference>
<dbReference type="PANTHER" id="PTHR32071:SF57">
    <property type="entry name" value="C4-DICARBOXYLATE TRANSPORT TRANSCRIPTIONAL REGULATORY PROTEIN DCTD"/>
    <property type="match status" value="1"/>
</dbReference>
<dbReference type="Gene3D" id="1.10.8.60">
    <property type="match status" value="1"/>
</dbReference>
<dbReference type="SUPFAM" id="SSF46689">
    <property type="entry name" value="Homeodomain-like"/>
    <property type="match status" value="1"/>
</dbReference>
<dbReference type="EMBL" id="DSUJ01000002">
    <property type="protein sequence ID" value="HFI90101.1"/>
    <property type="molecule type" value="Genomic_DNA"/>
</dbReference>
<organism evidence="6">
    <name type="scientific">Ignavibacterium album</name>
    <dbReference type="NCBI Taxonomy" id="591197"/>
    <lineage>
        <taxon>Bacteria</taxon>
        <taxon>Pseudomonadati</taxon>
        <taxon>Ignavibacteriota</taxon>
        <taxon>Ignavibacteria</taxon>
        <taxon>Ignavibacteriales</taxon>
        <taxon>Ignavibacteriaceae</taxon>
        <taxon>Ignavibacterium</taxon>
    </lineage>
</organism>
<dbReference type="InterPro" id="IPR027417">
    <property type="entry name" value="P-loop_NTPase"/>
</dbReference>
<keyword evidence="2" id="KW-0067">ATP-binding</keyword>
<protein>
    <submittedName>
        <fullName evidence="6">Sigma-54-dependent Fis family transcriptional regulator</fullName>
    </submittedName>
</protein>
<evidence type="ECO:0000256" key="3">
    <source>
        <dbReference type="ARBA" id="ARBA00023015"/>
    </source>
</evidence>
<feature type="domain" description="Sigma-54 factor interaction" evidence="5">
    <location>
        <begin position="148"/>
        <end position="378"/>
    </location>
</feature>
<evidence type="ECO:0000313" key="6">
    <source>
        <dbReference type="EMBL" id="HFI90101.1"/>
    </source>
</evidence>
<evidence type="ECO:0000256" key="4">
    <source>
        <dbReference type="ARBA" id="ARBA00023163"/>
    </source>
</evidence>
<proteinExistence type="predicted"/>
<accession>A0A7V2ZHJ9</accession>
<keyword evidence="1" id="KW-0547">Nucleotide-binding</keyword>
<dbReference type="AlphaFoldDB" id="A0A7V2ZHJ9"/>
<evidence type="ECO:0000256" key="2">
    <source>
        <dbReference type="ARBA" id="ARBA00022840"/>
    </source>
</evidence>
<dbReference type="PROSITE" id="PS00688">
    <property type="entry name" value="SIGMA54_INTERACT_3"/>
    <property type="match status" value="1"/>
</dbReference>
<dbReference type="Pfam" id="PF25601">
    <property type="entry name" value="AAA_lid_14"/>
    <property type="match status" value="1"/>
</dbReference>
<dbReference type="GO" id="GO:0005524">
    <property type="term" value="F:ATP binding"/>
    <property type="evidence" value="ECO:0007669"/>
    <property type="project" value="UniProtKB-KW"/>
</dbReference>
<dbReference type="CDD" id="cd00009">
    <property type="entry name" value="AAA"/>
    <property type="match status" value="1"/>
</dbReference>
<dbReference type="Pfam" id="PF00158">
    <property type="entry name" value="Sigma54_activat"/>
    <property type="match status" value="1"/>
</dbReference>
<dbReference type="InterPro" id="IPR003593">
    <property type="entry name" value="AAA+_ATPase"/>
</dbReference>
<dbReference type="FunFam" id="3.40.50.300:FF:000006">
    <property type="entry name" value="DNA-binding transcriptional regulator NtrC"/>
    <property type="match status" value="1"/>
</dbReference>
<name>A0A7V2ZHJ9_9BACT</name>
<sequence length="468" mass="52991">MIKLKKMNSNKVKIKIFSDSDDMVMLNSALKQIELDSIPIVYTNVKYFVPEENAIIILQPESLDSKMLFEIGPQVKEHPNKFLAVVNNNNALLVSTIVKFGINDIFVFPYEIMKFVNRLKELIVNKIYLTNKDSDPSLSQSQYDFQFIIGESPAFTKVVSLAKKVSESSQSNVLLLGETGTGKGILARAIHHNSKFKYEPFVDIVCTAIPETLLESELFGYEAGAFTGARIRKYGLFEIAGNGTLFLDEIGDISLNLQAKLLRAIEKKVIKRIGGVVDIPINARIISATNKNLLKMVEEGSFRRDLFHRLNVVTIEIPPLRDRRDDIIPLADYFINEFNREFGKSIKKVQPHLKHFLLAYTWPGNVRELRNAIERAVLLTDQDELKMQDFANIIKSAPIKAEVSKTTEEIPPQVIRLDLNYATTDLKRLTKYYAVQVLEKVGGNKSQAARFLGVSRPKLDALLSKKKR</sequence>
<dbReference type="SUPFAM" id="SSF52540">
    <property type="entry name" value="P-loop containing nucleoside triphosphate hydrolases"/>
    <property type="match status" value="1"/>
</dbReference>
<comment type="caution">
    <text evidence="6">The sequence shown here is derived from an EMBL/GenBank/DDBJ whole genome shotgun (WGS) entry which is preliminary data.</text>
</comment>
<dbReference type="PROSITE" id="PS50045">
    <property type="entry name" value="SIGMA54_INTERACT_4"/>
    <property type="match status" value="1"/>
</dbReference>
<dbReference type="InterPro" id="IPR002197">
    <property type="entry name" value="HTH_Fis"/>
</dbReference>
<gene>
    <name evidence="6" type="ORF">ENS31_01070</name>
</gene>
<dbReference type="PROSITE" id="PS00675">
    <property type="entry name" value="SIGMA54_INTERACT_1"/>
    <property type="match status" value="1"/>
</dbReference>
<dbReference type="Gene3D" id="3.40.50.300">
    <property type="entry name" value="P-loop containing nucleotide triphosphate hydrolases"/>
    <property type="match status" value="1"/>
</dbReference>
<dbReference type="InterPro" id="IPR058031">
    <property type="entry name" value="AAA_lid_NorR"/>
</dbReference>
<evidence type="ECO:0000259" key="5">
    <source>
        <dbReference type="PROSITE" id="PS50045"/>
    </source>
</evidence>
<dbReference type="InterPro" id="IPR025662">
    <property type="entry name" value="Sigma_54_int_dom_ATP-bd_1"/>
</dbReference>
<dbReference type="GO" id="GO:0006355">
    <property type="term" value="P:regulation of DNA-templated transcription"/>
    <property type="evidence" value="ECO:0007669"/>
    <property type="project" value="InterPro"/>
</dbReference>
<keyword evidence="3" id="KW-0805">Transcription regulation</keyword>